<keyword evidence="3" id="KW-1185">Reference proteome</keyword>
<gene>
    <name evidence="2" type="ORF">Aiant_10040</name>
</gene>
<feature type="signal peptide" evidence="1">
    <location>
        <begin position="1"/>
        <end position="19"/>
    </location>
</feature>
<accession>A0ABM7LM46</accession>
<organism evidence="2 3">
    <name type="scientific">Actinoplanes ianthinogenes</name>
    <dbReference type="NCBI Taxonomy" id="122358"/>
    <lineage>
        <taxon>Bacteria</taxon>
        <taxon>Bacillati</taxon>
        <taxon>Actinomycetota</taxon>
        <taxon>Actinomycetes</taxon>
        <taxon>Micromonosporales</taxon>
        <taxon>Micromonosporaceae</taxon>
        <taxon>Actinoplanes</taxon>
    </lineage>
</organism>
<feature type="chain" id="PRO_5046059764" evidence="1">
    <location>
        <begin position="20"/>
        <end position="178"/>
    </location>
</feature>
<dbReference type="RefSeq" id="WP_189331155.1">
    <property type="nucleotide sequence ID" value="NZ_AP023356.1"/>
</dbReference>
<protein>
    <submittedName>
        <fullName evidence="2">Uncharacterized protein</fullName>
    </submittedName>
</protein>
<evidence type="ECO:0000313" key="3">
    <source>
        <dbReference type="Proteomes" id="UP000676967"/>
    </source>
</evidence>
<keyword evidence="1" id="KW-0732">Signal</keyword>
<evidence type="ECO:0000256" key="1">
    <source>
        <dbReference type="SAM" id="SignalP"/>
    </source>
</evidence>
<sequence>MLALVAAVAALPVADAAYTATTSTPVNTFTAGTVALSAAAPAGKVFSVANAIPGSYGASCVITTYTGTAPATVRLYFTGVSGTLGNYLVARVQSGTGTQTDCSDFTSPTTLYNASAPAAGGPTLAAYLAAHTGWATGDGAWPVTGPATRAWKFEYLLIGDDNAQNSTLSFTAVWEAQT</sequence>
<dbReference type="Proteomes" id="UP000676967">
    <property type="component" value="Chromosome"/>
</dbReference>
<proteinExistence type="predicted"/>
<name>A0ABM7LM46_9ACTN</name>
<dbReference type="EMBL" id="AP023356">
    <property type="protein sequence ID" value="BCJ40347.1"/>
    <property type="molecule type" value="Genomic_DNA"/>
</dbReference>
<evidence type="ECO:0000313" key="2">
    <source>
        <dbReference type="EMBL" id="BCJ40347.1"/>
    </source>
</evidence>
<reference evidence="2 3" key="1">
    <citation type="submission" date="2020-08" db="EMBL/GenBank/DDBJ databases">
        <title>Whole genome shotgun sequence of Actinoplanes ianthinogenes NBRC 13996.</title>
        <authorList>
            <person name="Komaki H."/>
            <person name="Tamura T."/>
        </authorList>
    </citation>
    <scope>NUCLEOTIDE SEQUENCE [LARGE SCALE GENOMIC DNA]</scope>
    <source>
        <strain evidence="2 3">NBRC 13996</strain>
    </source>
</reference>